<dbReference type="EMBL" id="GG657896">
    <property type="protein sequence ID" value="EEF80087.1"/>
    <property type="molecule type" value="Genomic_DNA"/>
</dbReference>
<evidence type="ECO:0000313" key="4">
    <source>
        <dbReference type="Proteomes" id="UP000004679"/>
    </source>
</evidence>
<keyword evidence="4" id="KW-1185">Reference proteome</keyword>
<dbReference type="AlphaFoldDB" id="C0N4Z1"/>
<feature type="coiled-coil region" evidence="2">
    <location>
        <begin position="184"/>
        <end position="218"/>
    </location>
</feature>
<dbReference type="SUPFAM" id="SSF56954">
    <property type="entry name" value="Outer membrane efflux proteins (OEP)"/>
    <property type="match status" value="1"/>
</dbReference>
<dbReference type="HOGENOM" id="CLU_012817_13_1_6"/>
<protein>
    <submittedName>
        <fullName evidence="3">Outer membrane efflux protein</fullName>
    </submittedName>
</protein>
<dbReference type="Pfam" id="PF02321">
    <property type="entry name" value="OEP"/>
    <property type="match status" value="2"/>
</dbReference>
<proteinExistence type="inferred from homology"/>
<dbReference type="Gene3D" id="2.20.200.10">
    <property type="entry name" value="Outer membrane efflux proteins (OEP)"/>
    <property type="match status" value="1"/>
</dbReference>
<dbReference type="OrthoDB" id="9770517at2"/>
<accession>C0N4Z1</accession>
<dbReference type="GO" id="GO:0015562">
    <property type="term" value="F:efflux transmembrane transporter activity"/>
    <property type="evidence" value="ECO:0007669"/>
    <property type="project" value="InterPro"/>
</dbReference>
<evidence type="ECO:0000256" key="1">
    <source>
        <dbReference type="ARBA" id="ARBA00007613"/>
    </source>
</evidence>
<dbReference type="Proteomes" id="UP000004679">
    <property type="component" value="Unassembled WGS sequence"/>
</dbReference>
<dbReference type="Gene3D" id="1.20.1600.10">
    <property type="entry name" value="Outer membrane efflux proteins (OEP)"/>
    <property type="match status" value="1"/>
</dbReference>
<dbReference type="InterPro" id="IPR003423">
    <property type="entry name" value="OMP_efflux"/>
</dbReference>
<comment type="similarity">
    <text evidence="1">Belongs to the outer membrane factor (OMF) (TC 1.B.17) family.</text>
</comment>
<evidence type="ECO:0000256" key="2">
    <source>
        <dbReference type="SAM" id="Coils"/>
    </source>
</evidence>
<dbReference type="InterPro" id="IPR010131">
    <property type="entry name" value="MdtP/NodT-like"/>
</dbReference>
<organism evidence="3 4">
    <name type="scientific">Methylophaga thiooxydans DMS010</name>
    <dbReference type="NCBI Taxonomy" id="637616"/>
    <lineage>
        <taxon>Bacteria</taxon>
        <taxon>Pseudomonadati</taxon>
        <taxon>Pseudomonadota</taxon>
        <taxon>Gammaproteobacteria</taxon>
        <taxon>Thiotrichales</taxon>
        <taxon>Piscirickettsiaceae</taxon>
        <taxon>Methylophaga</taxon>
    </lineage>
</organism>
<keyword evidence="2" id="KW-0175">Coiled coil</keyword>
<sequence>MPAQEDYLQQIQHEQSQVTPWTQINTATTQTALTDLIQSESLDQLLETAFANNPSLQQTLLTLQIRQAQLSQTDAARLPQISAGFSAANEQDTTASYSSDISINWQLDLWGKLKADSQAASLDIEQQHLLYQSARDTLASQVINAWLNLTATQHAIEIEQKRLSTLTQNETFILQRYRSGIGNLEDLDNARSAVSQSKASLENNRESYRQQHRQFRQLLGQSELPSIIETPTYPEVQLSLADMPQQTLARRPDLQAAYIAIQAASLRTEVAYKDLLPSLDLGAALTDSASTPHESLLASPVWSLLGQLTAPLFQGGELRAATEIAELNTAYSYQSYRETLLTAINEIEQTLSLETTLDIQQQHIRQALKNSQNSLEQYQRSYRNGLVDILDLLAIQQQTYDLEAQLDDLIYQQLSNRINLGLALGLGVTS</sequence>
<dbReference type="RefSeq" id="WP_008290819.1">
    <property type="nucleotide sequence ID" value="NZ_GG657896.1"/>
</dbReference>
<name>C0N4Z1_9GAMM</name>
<dbReference type="PANTHER" id="PTHR30203">
    <property type="entry name" value="OUTER MEMBRANE CATION EFFLUX PROTEIN"/>
    <property type="match status" value="1"/>
</dbReference>
<gene>
    <name evidence="3" type="ORF">MDMS009_1244</name>
</gene>
<reference evidence="3 4" key="1">
    <citation type="journal article" date="2011" name="J. Bacteriol.">
        <title>Draft genome sequence of the chemolithoheterotrophic, halophilic methylotroph Methylophaga thiooxydans DMS010.</title>
        <authorList>
            <person name="Boden R."/>
            <person name="Ferriera S."/>
            <person name="Johnson J."/>
            <person name="Kelly D.P."/>
            <person name="Murrell J.C."/>
            <person name="Schafer H."/>
        </authorList>
    </citation>
    <scope>NUCLEOTIDE SEQUENCE [LARGE SCALE GENOMIC DNA]</scope>
    <source>
        <strain evidence="3 4">DMS010</strain>
    </source>
</reference>
<evidence type="ECO:0000313" key="3">
    <source>
        <dbReference type="EMBL" id="EEF80087.1"/>
    </source>
</evidence>